<keyword evidence="1" id="KW-0472">Membrane</keyword>
<gene>
    <name evidence="2" type="ORF">P9H32_00020</name>
</gene>
<organism evidence="2 3">
    <name type="scientific">Pontiella agarivorans</name>
    <dbReference type="NCBI Taxonomy" id="3038953"/>
    <lineage>
        <taxon>Bacteria</taxon>
        <taxon>Pseudomonadati</taxon>
        <taxon>Kiritimatiellota</taxon>
        <taxon>Kiritimatiellia</taxon>
        <taxon>Kiritimatiellales</taxon>
        <taxon>Pontiellaceae</taxon>
        <taxon>Pontiella</taxon>
    </lineage>
</organism>
<evidence type="ECO:0000313" key="2">
    <source>
        <dbReference type="EMBL" id="MDZ8116995.1"/>
    </source>
</evidence>
<dbReference type="RefSeq" id="WP_322606801.1">
    <property type="nucleotide sequence ID" value="NZ_JARVCO010000001.1"/>
</dbReference>
<protein>
    <submittedName>
        <fullName evidence="2">Uncharacterized protein</fullName>
    </submittedName>
</protein>
<proteinExistence type="predicted"/>
<comment type="caution">
    <text evidence="2">The sequence shown here is derived from an EMBL/GenBank/DDBJ whole genome shotgun (WGS) entry which is preliminary data.</text>
</comment>
<reference evidence="2 3" key="1">
    <citation type="journal article" date="2024" name="Appl. Environ. Microbiol.">
        <title>Pontiella agarivorans sp. nov., a novel marine anaerobic bacterium capable of degrading macroalgal polysaccharides and fixing nitrogen.</title>
        <authorList>
            <person name="Liu N."/>
            <person name="Kivenson V."/>
            <person name="Peng X."/>
            <person name="Cui Z."/>
            <person name="Lankiewicz T.S."/>
            <person name="Gosselin K.M."/>
            <person name="English C.J."/>
            <person name="Blair E.M."/>
            <person name="O'Malley M.A."/>
            <person name="Valentine D.L."/>
        </authorList>
    </citation>
    <scope>NUCLEOTIDE SEQUENCE [LARGE SCALE GENOMIC DNA]</scope>
    <source>
        <strain evidence="2 3">NLcol2</strain>
    </source>
</reference>
<feature type="transmembrane region" description="Helical" evidence="1">
    <location>
        <begin position="6"/>
        <end position="27"/>
    </location>
</feature>
<dbReference type="Proteomes" id="UP001290861">
    <property type="component" value="Unassembled WGS sequence"/>
</dbReference>
<keyword evidence="3" id="KW-1185">Reference proteome</keyword>
<dbReference type="EMBL" id="JARVCO010000001">
    <property type="protein sequence ID" value="MDZ8116995.1"/>
    <property type="molecule type" value="Genomic_DNA"/>
</dbReference>
<name>A0ABU5MS22_9BACT</name>
<keyword evidence="1" id="KW-1133">Transmembrane helix</keyword>
<keyword evidence="1" id="KW-0812">Transmembrane</keyword>
<evidence type="ECO:0000256" key="1">
    <source>
        <dbReference type="SAM" id="Phobius"/>
    </source>
</evidence>
<evidence type="ECO:0000313" key="3">
    <source>
        <dbReference type="Proteomes" id="UP001290861"/>
    </source>
</evidence>
<sequence>MKPLQITLLVIYSLILIPVLYGFWTYLDTDRIDGPSSPTEIKTNLKMREIHGLIPEYKTTLTLTPPNWDRHVYYFGKLREKDVVEEVHNSMTWIDGNTLSFVNKRKKKKVVISYTNGLWNLTEYKLNHTANHELQPTATTPVESGKVYVRSGSR</sequence>
<accession>A0ABU5MS22</accession>